<protein>
    <submittedName>
        <fullName evidence="1">11580_t:CDS:1</fullName>
    </submittedName>
</protein>
<keyword evidence="2" id="KW-1185">Reference proteome</keyword>
<feature type="non-terminal residue" evidence="1">
    <location>
        <position position="1"/>
    </location>
</feature>
<organism evidence="1 2">
    <name type="scientific">Scutellospora calospora</name>
    <dbReference type="NCBI Taxonomy" id="85575"/>
    <lineage>
        <taxon>Eukaryota</taxon>
        <taxon>Fungi</taxon>
        <taxon>Fungi incertae sedis</taxon>
        <taxon>Mucoromycota</taxon>
        <taxon>Glomeromycotina</taxon>
        <taxon>Glomeromycetes</taxon>
        <taxon>Diversisporales</taxon>
        <taxon>Gigasporaceae</taxon>
        <taxon>Scutellospora</taxon>
    </lineage>
</organism>
<proteinExistence type="predicted"/>
<sequence>LISPVINMQKEATVSTYADGLKSSMDTSKSLFNTSTFVQTSILSSDKSSPIKNERNNDFTKNQDLFGTLKNKSGVIDVKEIIDLGVPAKKQAVKTAFDEVNKAIKNATTACEELIQVLPPGIKFDVESTDYIGSNLSVLEELLGLVEIEETSRVFNYQKFSNSETSTMNNKLIESCSTVSKTPENSHVRRYNTRSADGTRKIRIMYDDAKAGDKGFKKDNGLRQNKKSSPQKINQKLKTFENAYSKTSMKMPTIPKGSFGYFFEDYYAKVKISHPSESLSQVMKDAGVRWREMTENDKLVYRERQNAARERYKNEMQQYKEQTIIPQDKPKKSNKKATVVDFSGRPLFKEFDSSSSEETPYMNVKPDKKINKRAVVDTYGSSFLSTPKKKVGKEEQIALCHGQRMISQLKNVKKSDSTELNLAEESEERIQFSWKELKSLVEDNLLRENFEKPANWKDQASSNIASIKDIIKNEKTKAHERLIAKLSEVDVKNYLQIPNDDYAVLASKRAGIRNLRKDPLIKNICAEFVKKRDETSHSYKLVLSQSEKVVHDRWVEENYGRERIVRNVADVLLQEMKTNALHKVLRGSEGSKVEIVSQLVDAVMWHLPLEYDVEVTRGERQSVASKDRKLQQNNNARGDRPDLMIQAFLRQKWDEIAYVESGKWKTTNKKIFTSKFYRIWAKIPLNVETVDEVEDFVHALLILRLYKLISNMQDQRDKPKDLSELDLLRQRIIDLETENAEIPELRNKLLKFAEVETENKRLRQIVEENSRRDAEFKSRIEELEKSRTDTASENAELKTEVAKLRHDFEEIKSKGIIIDSP</sequence>
<reference evidence="1" key="1">
    <citation type="submission" date="2021-06" db="EMBL/GenBank/DDBJ databases">
        <authorList>
            <person name="Kallberg Y."/>
            <person name="Tangrot J."/>
            <person name="Rosling A."/>
        </authorList>
    </citation>
    <scope>NUCLEOTIDE SEQUENCE</scope>
    <source>
        <strain evidence="1">AU212A</strain>
    </source>
</reference>
<comment type="caution">
    <text evidence="1">The sequence shown here is derived from an EMBL/GenBank/DDBJ whole genome shotgun (WGS) entry which is preliminary data.</text>
</comment>
<name>A0ACA9LLN7_9GLOM</name>
<feature type="non-terminal residue" evidence="1">
    <location>
        <position position="821"/>
    </location>
</feature>
<evidence type="ECO:0000313" key="2">
    <source>
        <dbReference type="Proteomes" id="UP000789860"/>
    </source>
</evidence>
<accession>A0ACA9LLN7</accession>
<dbReference type="EMBL" id="CAJVPM010006412">
    <property type="protein sequence ID" value="CAG8534607.1"/>
    <property type="molecule type" value="Genomic_DNA"/>
</dbReference>
<dbReference type="Proteomes" id="UP000789860">
    <property type="component" value="Unassembled WGS sequence"/>
</dbReference>
<evidence type="ECO:0000313" key="1">
    <source>
        <dbReference type="EMBL" id="CAG8534607.1"/>
    </source>
</evidence>
<gene>
    <name evidence="1" type="ORF">SCALOS_LOCUS4594</name>
</gene>